<evidence type="ECO:0000256" key="1">
    <source>
        <dbReference type="ARBA" id="ARBA00022679"/>
    </source>
</evidence>
<dbReference type="InterPro" id="IPR050769">
    <property type="entry name" value="NAT_camello-type"/>
</dbReference>
<proteinExistence type="predicted"/>
<dbReference type="Gene3D" id="3.40.630.30">
    <property type="match status" value="1"/>
</dbReference>
<dbReference type="GO" id="GO:0008080">
    <property type="term" value="F:N-acetyltransferase activity"/>
    <property type="evidence" value="ECO:0007669"/>
    <property type="project" value="InterPro"/>
</dbReference>
<dbReference type="SUPFAM" id="SSF55729">
    <property type="entry name" value="Acyl-CoA N-acyltransferases (Nat)"/>
    <property type="match status" value="1"/>
</dbReference>
<dbReference type="PANTHER" id="PTHR13947">
    <property type="entry name" value="GNAT FAMILY N-ACETYLTRANSFERASE"/>
    <property type="match status" value="1"/>
</dbReference>
<dbReference type="CDD" id="cd04301">
    <property type="entry name" value="NAT_SF"/>
    <property type="match status" value="1"/>
</dbReference>
<dbReference type="InterPro" id="IPR016181">
    <property type="entry name" value="Acyl_CoA_acyltransferase"/>
</dbReference>
<sequence>MYRITASGWTQLSSEAQSSLKALLLTADPSWEQIQSYVEDSLIFILHSEQQQMVAQLCLFRQTDTAEIKNLSVDTAFQKQGLAKKLLIHVIEWTRQQQLQTLTVKTGNSSLDQLALYQKVGFRMTAIEQDVFKDYPEEIYENGIRCLDQVVLTMNFPVA</sequence>
<dbReference type="Pfam" id="PF00583">
    <property type="entry name" value="Acetyltransf_1"/>
    <property type="match status" value="1"/>
</dbReference>
<keyword evidence="1 3" id="KW-0808">Transferase</keyword>
<evidence type="ECO:0000313" key="3">
    <source>
        <dbReference type="EMBL" id="AXY55950.1"/>
    </source>
</evidence>
<name>A0A3B7LT02_9GAMM</name>
<evidence type="ECO:0000313" key="4">
    <source>
        <dbReference type="Proteomes" id="UP000263753"/>
    </source>
</evidence>
<gene>
    <name evidence="3" type="ORF">CDG60_04755</name>
</gene>
<dbReference type="RefSeq" id="WP_087513397.1">
    <property type="nucleotide sequence ID" value="NZ_CP032134.1"/>
</dbReference>
<dbReference type="InterPro" id="IPR000182">
    <property type="entry name" value="GNAT_dom"/>
</dbReference>
<dbReference type="KEGG" id="achi:CDG60_04755"/>
<feature type="domain" description="N-acetyltransferase" evidence="2">
    <location>
        <begin position="1"/>
        <end position="157"/>
    </location>
</feature>
<accession>A0A3B7LT02</accession>
<reference evidence="4" key="1">
    <citation type="submission" date="2018-09" db="EMBL/GenBank/DDBJ databases">
        <title>The complete genome of Acinetobacter sp. strain WCHAc010005.</title>
        <authorList>
            <person name="Hu Y."/>
            <person name="Long H."/>
            <person name="Feng Y."/>
            <person name="Zong Z."/>
        </authorList>
    </citation>
    <scope>NUCLEOTIDE SEQUENCE [LARGE SCALE GENOMIC DNA]</scope>
    <source>
        <strain evidence="4">WCHAc010005</strain>
    </source>
</reference>
<dbReference type="AlphaFoldDB" id="A0A3B7LT02"/>
<dbReference type="Proteomes" id="UP000263753">
    <property type="component" value="Chromosome"/>
</dbReference>
<evidence type="ECO:0000259" key="2">
    <source>
        <dbReference type="PROSITE" id="PS51186"/>
    </source>
</evidence>
<dbReference type="EMBL" id="CP032134">
    <property type="protein sequence ID" value="AXY55950.1"/>
    <property type="molecule type" value="Genomic_DNA"/>
</dbReference>
<protein>
    <submittedName>
        <fullName evidence="3">GNAT family N-acetyltransferase</fullName>
    </submittedName>
</protein>
<dbReference type="PANTHER" id="PTHR13947:SF37">
    <property type="entry name" value="LD18367P"/>
    <property type="match status" value="1"/>
</dbReference>
<organism evidence="3 4">
    <name type="scientific">Acinetobacter chinensis</name>
    <dbReference type="NCBI Taxonomy" id="2004650"/>
    <lineage>
        <taxon>Bacteria</taxon>
        <taxon>Pseudomonadati</taxon>
        <taxon>Pseudomonadota</taxon>
        <taxon>Gammaproteobacteria</taxon>
        <taxon>Moraxellales</taxon>
        <taxon>Moraxellaceae</taxon>
        <taxon>Acinetobacter</taxon>
    </lineage>
</organism>
<dbReference type="PROSITE" id="PS51186">
    <property type="entry name" value="GNAT"/>
    <property type="match status" value="1"/>
</dbReference>